<organism evidence="2 3">
    <name type="scientific">Cannabis sativa</name>
    <name type="common">Hemp</name>
    <name type="synonym">Marijuana</name>
    <dbReference type="NCBI Taxonomy" id="3483"/>
    <lineage>
        <taxon>Eukaryota</taxon>
        <taxon>Viridiplantae</taxon>
        <taxon>Streptophyta</taxon>
        <taxon>Embryophyta</taxon>
        <taxon>Tracheophyta</taxon>
        <taxon>Spermatophyta</taxon>
        <taxon>Magnoliopsida</taxon>
        <taxon>eudicotyledons</taxon>
        <taxon>Gunneridae</taxon>
        <taxon>Pentapetalae</taxon>
        <taxon>rosids</taxon>
        <taxon>fabids</taxon>
        <taxon>Rosales</taxon>
        <taxon>Cannabaceae</taxon>
        <taxon>Cannabis</taxon>
    </lineage>
</organism>
<dbReference type="InterPro" id="IPR002156">
    <property type="entry name" value="RNaseH_domain"/>
</dbReference>
<dbReference type="EMBL" id="JAATIQ010000064">
    <property type="protein sequence ID" value="KAF4390198.1"/>
    <property type="molecule type" value="Genomic_DNA"/>
</dbReference>
<evidence type="ECO:0000259" key="1">
    <source>
        <dbReference type="Pfam" id="PF13456"/>
    </source>
</evidence>
<evidence type="ECO:0000313" key="3">
    <source>
        <dbReference type="Proteomes" id="UP000583929"/>
    </source>
</evidence>
<name>A0A7J6H6D9_CANSA</name>
<protein>
    <recommendedName>
        <fullName evidence="1">RNase H type-1 domain-containing protein</fullName>
    </recommendedName>
</protein>
<dbReference type="GO" id="GO:0003676">
    <property type="term" value="F:nucleic acid binding"/>
    <property type="evidence" value="ECO:0007669"/>
    <property type="project" value="InterPro"/>
</dbReference>
<dbReference type="Gene3D" id="3.30.420.10">
    <property type="entry name" value="Ribonuclease H-like superfamily/Ribonuclease H"/>
    <property type="match status" value="1"/>
</dbReference>
<dbReference type="PANTHER" id="PTHR47074:SF48">
    <property type="entry name" value="POLYNUCLEOTIDYL TRANSFERASE, RIBONUCLEASE H-LIKE SUPERFAMILY PROTEIN"/>
    <property type="match status" value="1"/>
</dbReference>
<gene>
    <name evidence="2" type="ORF">G4B88_005116</name>
</gene>
<dbReference type="CDD" id="cd06222">
    <property type="entry name" value="RNase_H_like"/>
    <property type="match status" value="1"/>
</dbReference>
<comment type="caution">
    <text evidence="2">The sequence shown here is derived from an EMBL/GenBank/DDBJ whole genome shotgun (WGS) entry which is preliminary data.</text>
</comment>
<keyword evidence="3" id="KW-1185">Reference proteome</keyword>
<dbReference type="PANTHER" id="PTHR47074">
    <property type="entry name" value="BNAC02G40300D PROTEIN"/>
    <property type="match status" value="1"/>
</dbReference>
<dbReference type="InterPro" id="IPR036397">
    <property type="entry name" value="RNaseH_sf"/>
</dbReference>
<dbReference type="Proteomes" id="UP000583929">
    <property type="component" value="Unassembled WGS sequence"/>
</dbReference>
<proteinExistence type="predicted"/>
<sequence>GPDVEFLNYTLIGERDNSSLISIPSEKEIEICLKSIGQDKAPGPDGMSNGFYLQHWNVIKNDFMAMNEKDATYLGLPLFRSLNRSKDLHFLTERVLQRVKSWKTRLLSKAGRACLIQVVGSSMATYGGNFMDIESRGSDSGMWKAVLEARSILQKGICRGIGNGNNTSIWFDPWVPSSNRTPIPLKDATHGVSWVSQFILPNNRWNVDMATESSLHLFWYCPFAKALWFHLGWSIRTELVTVHTWTQWTEWFKLDSNRPSNVPFIDFMAHTLCIVEGIWKERNRRLVGEKEMDIMRVIDMIRYKTNDHLMVSFRTVPEILSWSPPPSSWLCCNSDVAISSSGSVLAAVFRDEWSNITTIITSKTAVTDPLLAEALAVCLAAELAASMGLNNIIFQSDNLNVVNEFQDLASPLFNLRIQYAKARFSNYCSKFKDWGIIHIPRRCNFMAHNIAKWATCFNVVGRISSDALPDSVLDDLVEWDPSL</sequence>
<dbReference type="SUPFAM" id="SSF53098">
    <property type="entry name" value="Ribonuclease H-like"/>
    <property type="match status" value="1"/>
</dbReference>
<feature type="domain" description="RNase H type-1" evidence="1">
    <location>
        <begin position="335"/>
        <end position="454"/>
    </location>
</feature>
<dbReference type="GO" id="GO:0004523">
    <property type="term" value="F:RNA-DNA hybrid ribonuclease activity"/>
    <property type="evidence" value="ECO:0007669"/>
    <property type="project" value="InterPro"/>
</dbReference>
<accession>A0A7J6H6D9</accession>
<feature type="non-terminal residue" evidence="2">
    <location>
        <position position="483"/>
    </location>
</feature>
<dbReference type="InterPro" id="IPR052929">
    <property type="entry name" value="RNase_H-like_EbsB-rel"/>
</dbReference>
<dbReference type="InterPro" id="IPR012337">
    <property type="entry name" value="RNaseH-like_sf"/>
</dbReference>
<dbReference type="AlphaFoldDB" id="A0A7J6H6D9"/>
<dbReference type="Pfam" id="PF13456">
    <property type="entry name" value="RVT_3"/>
    <property type="match status" value="1"/>
</dbReference>
<reference evidence="2 3" key="1">
    <citation type="journal article" date="2020" name="bioRxiv">
        <title>Sequence and annotation of 42 cannabis genomes reveals extensive copy number variation in cannabinoid synthesis and pathogen resistance genes.</title>
        <authorList>
            <person name="Mckernan K.J."/>
            <person name="Helbert Y."/>
            <person name="Kane L.T."/>
            <person name="Ebling H."/>
            <person name="Zhang L."/>
            <person name="Liu B."/>
            <person name="Eaton Z."/>
            <person name="Mclaughlin S."/>
            <person name="Kingan S."/>
            <person name="Baybayan P."/>
            <person name="Concepcion G."/>
            <person name="Jordan M."/>
            <person name="Riva A."/>
            <person name="Barbazuk W."/>
            <person name="Harkins T."/>
        </authorList>
    </citation>
    <scope>NUCLEOTIDE SEQUENCE [LARGE SCALE GENOMIC DNA]</scope>
    <source>
        <strain evidence="3">cv. Jamaican Lion 4</strain>
        <tissue evidence="2">Leaf</tissue>
    </source>
</reference>
<evidence type="ECO:0000313" key="2">
    <source>
        <dbReference type="EMBL" id="KAF4390198.1"/>
    </source>
</evidence>
<dbReference type="InterPro" id="IPR044730">
    <property type="entry name" value="RNase_H-like_dom_plant"/>
</dbReference>